<evidence type="ECO:0000313" key="1">
    <source>
        <dbReference type="EMBL" id="MBB4247553.1"/>
    </source>
</evidence>
<name>A0A840G5A2_RHOTE</name>
<dbReference type="EMBL" id="JACIGE010000006">
    <property type="protein sequence ID" value="MBB4247553.1"/>
    <property type="molecule type" value="Genomic_DNA"/>
</dbReference>
<organism evidence="1 2">
    <name type="scientific">Rhodocyclus tenuis</name>
    <name type="common">Rhodospirillum tenue</name>
    <dbReference type="NCBI Taxonomy" id="1066"/>
    <lineage>
        <taxon>Bacteria</taxon>
        <taxon>Pseudomonadati</taxon>
        <taxon>Pseudomonadota</taxon>
        <taxon>Betaproteobacteria</taxon>
        <taxon>Rhodocyclales</taxon>
        <taxon>Rhodocyclaceae</taxon>
        <taxon>Rhodocyclus</taxon>
    </lineage>
</organism>
<keyword evidence="2" id="KW-1185">Reference proteome</keyword>
<dbReference type="AlphaFoldDB" id="A0A840G5A2"/>
<accession>A0A840G5A2</accession>
<sequence length="220" mass="23142">MLLALCAATLTGCVVTPVVDQLDDFQKGRAAGRWQEIADATPRDCKAEENGCARLYAIHAEANHRLAFDGRANKAVCPPSSTVPQLRLAADEFARSLKTADSSLDAAERSKLHELRTHALYCLAENAATIGDGVRLANAANSEAAALPRPKALLWQAMTQLYLARPGAGNDSQRCQSVKAAAARASEAQALAADSESSALLVRIARDSASLKASINDCGG</sequence>
<dbReference type="RefSeq" id="WP_153116572.1">
    <property type="nucleotide sequence ID" value="NZ_JACIGE010000006.1"/>
</dbReference>
<dbReference type="Proteomes" id="UP000587070">
    <property type="component" value="Unassembled WGS sequence"/>
</dbReference>
<comment type="caution">
    <text evidence="1">The sequence shown here is derived from an EMBL/GenBank/DDBJ whole genome shotgun (WGS) entry which is preliminary data.</text>
</comment>
<reference evidence="1 2" key="1">
    <citation type="submission" date="2020-08" db="EMBL/GenBank/DDBJ databases">
        <title>Genome sequencing of Purple Non-Sulfur Bacteria from various extreme environments.</title>
        <authorList>
            <person name="Mayer M."/>
        </authorList>
    </citation>
    <scope>NUCLEOTIDE SEQUENCE [LARGE SCALE GENOMIC DNA]</scope>
    <source>
        <strain evidence="1 2">2761</strain>
    </source>
</reference>
<proteinExistence type="predicted"/>
<evidence type="ECO:0000313" key="2">
    <source>
        <dbReference type="Proteomes" id="UP000587070"/>
    </source>
</evidence>
<protein>
    <submittedName>
        <fullName evidence="1">Uncharacterized protein</fullName>
    </submittedName>
</protein>
<gene>
    <name evidence="1" type="ORF">GGD90_001927</name>
</gene>